<dbReference type="PATRIC" id="fig|324602.8.peg.955"/>
<dbReference type="Proteomes" id="UP000002008">
    <property type="component" value="Chromosome"/>
</dbReference>
<evidence type="ECO:0000256" key="6">
    <source>
        <dbReference type="ARBA" id="ARBA00040062"/>
    </source>
</evidence>
<dbReference type="SUPFAM" id="SSF54637">
    <property type="entry name" value="Thioesterase/thiol ester dehydrase-isomerase"/>
    <property type="match status" value="1"/>
</dbReference>
<dbReference type="CDD" id="cd03443">
    <property type="entry name" value="PaaI_thioesterase"/>
    <property type="match status" value="1"/>
</dbReference>
<dbReference type="KEGG" id="cau:Caur_0838"/>
<evidence type="ECO:0000256" key="5">
    <source>
        <dbReference type="ARBA" id="ARBA00038894"/>
    </source>
</evidence>
<dbReference type="eggNOG" id="COG2050">
    <property type="taxonomic scope" value="Bacteria"/>
</dbReference>
<feature type="domain" description="Thioesterase" evidence="8">
    <location>
        <begin position="66"/>
        <end position="140"/>
    </location>
</feature>
<gene>
    <name evidence="9" type="ordered locus">Caur_0838</name>
</gene>
<sequence length="164" mass="17860">MNHSRCNAVERAMHSFHPQTPDWEPRVRASFARQGLMQALHAVIEHLKPGEVAITMPADPTYSQQHGYIHGGAIASILDSACGYAALTLMPVGREVLTVEFKVNFLSPARGQRFLAVGRVVRAGKTVTVCAGEAFTVDGDRRVPIALMQATMMAVPEMPERAAH</sequence>
<dbReference type="InterPro" id="IPR006683">
    <property type="entry name" value="Thioestr_dom"/>
</dbReference>
<dbReference type="EnsemblBacteria" id="ABY34071">
    <property type="protein sequence ID" value="ABY34071"/>
    <property type="gene ID" value="Caur_0838"/>
</dbReference>
<dbReference type="AlphaFoldDB" id="A9WGX6"/>
<evidence type="ECO:0000256" key="1">
    <source>
        <dbReference type="ARBA" id="ARBA00022801"/>
    </source>
</evidence>
<evidence type="ECO:0000313" key="10">
    <source>
        <dbReference type="Proteomes" id="UP000002008"/>
    </source>
</evidence>
<evidence type="ECO:0000256" key="2">
    <source>
        <dbReference type="ARBA" id="ARBA00035880"/>
    </source>
</evidence>
<dbReference type="PANTHER" id="PTHR43240">
    <property type="entry name" value="1,4-DIHYDROXY-2-NAPHTHOYL-COA THIOESTERASE 1"/>
    <property type="match status" value="1"/>
</dbReference>
<protein>
    <recommendedName>
        <fullName evidence="6">Medium/long-chain acyl-CoA thioesterase YigI</fullName>
        <ecNumber evidence="5">3.1.2.20</ecNumber>
    </recommendedName>
</protein>
<dbReference type="PANTHER" id="PTHR43240:SF20">
    <property type="entry name" value="MEDIUM_LONG-CHAIN ACYL-COA THIOESTERASE YIGI"/>
    <property type="match status" value="1"/>
</dbReference>
<evidence type="ECO:0000256" key="7">
    <source>
        <dbReference type="ARBA" id="ARBA00048062"/>
    </source>
</evidence>
<keyword evidence="1" id="KW-0378">Hydrolase</keyword>
<proteinExistence type="inferred from homology"/>
<accession>A9WGX6</accession>
<comment type="catalytic activity">
    <reaction evidence="2">
        <text>a fatty acyl-CoA + H2O = a fatty acid + CoA + H(+)</text>
        <dbReference type="Rhea" id="RHEA:16781"/>
        <dbReference type="ChEBI" id="CHEBI:15377"/>
        <dbReference type="ChEBI" id="CHEBI:15378"/>
        <dbReference type="ChEBI" id="CHEBI:28868"/>
        <dbReference type="ChEBI" id="CHEBI:57287"/>
        <dbReference type="ChEBI" id="CHEBI:77636"/>
        <dbReference type="EC" id="3.1.2.20"/>
    </reaction>
</comment>
<dbReference type="HOGENOM" id="CLU_089876_5_1_0"/>
<dbReference type="EC" id="3.1.2.20" evidence="5"/>
<comment type="similarity">
    <text evidence="4">Belongs to the YigI thioesterase family.</text>
</comment>
<evidence type="ECO:0000256" key="3">
    <source>
        <dbReference type="ARBA" id="ARBA00036002"/>
    </source>
</evidence>
<evidence type="ECO:0000313" key="9">
    <source>
        <dbReference type="EMBL" id="ABY34071.1"/>
    </source>
</evidence>
<dbReference type="InParanoid" id="A9WGX6"/>
<organism evidence="9 10">
    <name type="scientific">Chloroflexus aurantiacus (strain ATCC 29366 / DSM 635 / J-10-fl)</name>
    <dbReference type="NCBI Taxonomy" id="324602"/>
    <lineage>
        <taxon>Bacteria</taxon>
        <taxon>Bacillati</taxon>
        <taxon>Chloroflexota</taxon>
        <taxon>Chloroflexia</taxon>
        <taxon>Chloroflexales</taxon>
        <taxon>Chloroflexineae</taxon>
        <taxon>Chloroflexaceae</taxon>
        <taxon>Chloroflexus</taxon>
    </lineage>
</organism>
<reference evidence="10" key="1">
    <citation type="journal article" date="2011" name="BMC Genomics">
        <title>Complete genome sequence of the filamentous anoxygenic phototrophic bacterium Chloroflexus aurantiacus.</title>
        <authorList>
            <person name="Tang K.H."/>
            <person name="Barry K."/>
            <person name="Chertkov O."/>
            <person name="Dalin E."/>
            <person name="Han C.S."/>
            <person name="Hauser L.J."/>
            <person name="Honchak B.M."/>
            <person name="Karbach L.E."/>
            <person name="Land M.L."/>
            <person name="Lapidus A."/>
            <person name="Larimer F.W."/>
            <person name="Mikhailova N."/>
            <person name="Pitluck S."/>
            <person name="Pierson B.K."/>
            <person name="Blankenship R.E."/>
        </authorList>
    </citation>
    <scope>NUCLEOTIDE SEQUENCE [LARGE SCALE GENOMIC DNA]</scope>
    <source>
        <strain evidence="10">ATCC 29366 / DSM 635 / J-10-fl</strain>
    </source>
</reference>
<evidence type="ECO:0000259" key="8">
    <source>
        <dbReference type="Pfam" id="PF03061"/>
    </source>
</evidence>
<dbReference type="NCBIfam" id="TIGR00369">
    <property type="entry name" value="unchar_dom_1"/>
    <property type="match status" value="1"/>
</dbReference>
<dbReference type="STRING" id="324602.Caur_0838"/>
<dbReference type="InterPro" id="IPR029069">
    <property type="entry name" value="HotDog_dom_sf"/>
</dbReference>
<comment type="catalytic activity">
    <reaction evidence="3">
        <text>a long-chain fatty acyl-CoA + H2O = a long-chain fatty acid + CoA + H(+)</text>
        <dbReference type="Rhea" id="RHEA:67680"/>
        <dbReference type="ChEBI" id="CHEBI:15377"/>
        <dbReference type="ChEBI" id="CHEBI:15378"/>
        <dbReference type="ChEBI" id="CHEBI:57287"/>
        <dbReference type="ChEBI" id="CHEBI:57560"/>
        <dbReference type="ChEBI" id="CHEBI:83139"/>
    </reaction>
</comment>
<evidence type="ECO:0000256" key="4">
    <source>
        <dbReference type="ARBA" id="ARBA00038381"/>
    </source>
</evidence>
<dbReference type="Gene3D" id="3.10.129.10">
    <property type="entry name" value="Hotdog Thioesterase"/>
    <property type="match status" value="1"/>
</dbReference>
<dbReference type="Pfam" id="PF03061">
    <property type="entry name" value="4HBT"/>
    <property type="match status" value="1"/>
</dbReference>
<name>A9WGX6_CHLAA</name>
<dbReference type="GO" id="GO:0047617">
    <property type="term" value="F:fatty acyl-CoA hydrolase activity"/>
    <property type="evidence" value="ECO:0007669"/>
    <property type="project" value="UniProtKB-EC"/>
</dbReference>
<keyword evidence="10" id="KW-1185">Reference proteome</keyword>
<dbReference type="EMBL" id="CP000909">
    <property type="protein sequence ID" value="ABY34071.1"/>
    <property type="molecule type" value="Genomic_DNA"/>
</dbReference>
<dbReference type="InterPro" id="IPR003736">
    <property type="entry name" value="PAAI_dom"/>
</dbReference>
<comment type="catalytic activity">
    <reaction evidence="7">
        <text>a medium-chain fatty acyl-CoA + H2O = a medium-chain fatty acid + CoA + H(+)</text>
        <dbReference type="Rhea" id="RHEA:68184"/>
        <dbReference type="ChEBI" id="CHEBI:15377"/>
        <dbReference type="ChEBI" id="CHEBI:15378"/>
        <dbReference type="ChEBI" id="CHEBI:57287"/>
        <dbReference type="ChEBI" id="CHEBI:59558"/>
        <dbReference type="ChEBI" id="CHEBI:90546"/>
    </reaction>
</comment>